<dbReference type="Pfam" id="PF03721">
    <property type="entry name" value="UDPG_MGDP_dh_N"/>
    <property type="match status" value="1"/>
</dbReference>
<comment type="similarity">
    <text evidence="1 9">Belongs to the UDP-glucose/GDP-mannose dehydrogenase family.</text>
</comment>
<evidence type="ECO:0000256" key="5">
    <source>
        <dbReference type="ARBA" id="ARBA00023027"/>
    </source>
</evidence>
<reference evidence="11 12" key="1">
    <citation type="journal article" date="2014" name="Int. J. Syst. Evol. Microbiol.">
        <title>Methanobacterium paludis sp. nov. and a novel strain of Methanobacterium lacus isolated from northern peatlands.</title>
        <authorList>
            <person name="Cadillo-Quiroz H."/>
            <person name="Brauer S.L."/>
            <person name="Goodson N."/>
            <person name="Yavitt J.B."/>
            <person name="Zinder S.H."/>
        </authorList>
    </citation>
    <scope>NUCLEOTIDE SEQUENCE [LARGE SCALE GENOMIC DNA]</scope>
    <source>
        <strain evidence="12">DSM 25820 / JCM 18151 / SWAN1</strain>
    </source>
</reference>
<dbReference type="SUPFAM" id="SSF51735">
    <property type="entry name" value="NAD(P)-binding Rossmann-fold domains"/>
    <property type="match status" value="1"/>
</dbReference>
<dbReference type="InterPro" id="IPR001732">
    <property type="entry name" value="UDP-Glc/GDP-Man_DH_N"/>
</dbReference>
<dbReference type="InterPro" id="IPR028359">
    <property type="entry name" value="UDP_ManNAc/GlcNAc_DH"/>
</dbReference>
<dbReference type="Pfam" id="PF00984">
    <property type="entry name" value="UDPG_MGDP_dh"/>
    <property type="match status" value="1"/>
</dbReference>
<protein>
    <recommendedName>
        <fullName evidence="3">UDP-N-acetyl-D-mannosamine dehydrogenase</fullName>
        <ecNumber evidence="2">1.1.1.336</ecNumber>
    </recommendedName>
    <alternativeName>
        <fullName evidence="6">UDP-ManNAc 6-dehydrogenase</fullName>
    </alternativeName>
</protein>
<evidence type="ECO:0000313" key="12">
    <source>
        <dbReference type="Proteomes" id="UP000009231"/>
    </source>
</evidence>
<dbReference type="AlphaFoldDB" id="F6D6Z6"/>
<evidence type="ECO:0000256" key="9">
    <source>
        <dbReference type="PIRNR" id="PIRNR000124"/>
    </source>
</evidence>
<dbReference type="GO" id="GO:0051287">
    <property type="term" value="F:NAD binding"/>
    <property type="evidence" value="ECO:0007669"/>
    <property type="project" value="InterPro"/>
</dbReference>
<dbReference type="PANTHER" id="PTHR43491:SF2">
    <property type="entry name" value="UDP-N-ACETYL-D-MANNOSAMINE DEHYDROGENASE"/>
    <property type="match status" value="1"/>
</dbReference>
<dbReference type="InterPro" id="IPR017476">
    <property type="entry name" value="UDP-Glc/GDP-Man"/>
</dbReference>
<dbReference type="PIRSF" id="PIRSF500136">
    <property type="entry name" value="UDP_ManNAc_DH"/>
    <property type="match status" value="1"/>
</dbReference>
<dbReference type="OrthoDB" id="372050at2157"/>
<dbReference type="SUPFAM" id="SSF52413">
    <property type="entry name" value="UDP-glucose/GDP-mannose dehydrogenase C-terminal domain"/>
    <property type="match status" value="1"/>
</dbReference>
<dbReference type="PANTHER" id="PTHR43491">
    <property type="entry name" value="UDP-N-ACETYL-D-MANNOSAMINE DEHYDROGENASE"/>
    <property type="match status" value="1"/>
</dbReference>
<dbReference type="eggNOG" id="arCOG00252">
    <property type="taxonomic scope" value="Archaea"/>
</dbReference>
<proteinExistence type="inferred from homology"/>
<dbReference type="NCBIfam" id="TIGR03026">
    <property type="entry name" value="NDP-sugDHase"/>
    <property type="match status" value="1"/>
</dbReference>
<dbReference type="SUPFAM" id="SSF48179">
    <property type="entry name" value="6-phosphogluconate dehydrogenase C-terminal domain-like"/>
    <property type="match status" value="1"/>
</dbReference>
<evidence type="ECO:0000256" key="3">
    <source>
        <dbReference type="ARBA" id="ARBA00016796"/>
    </source>
</evidence>
<name>F6D6Z6_METPW</name>
<feature type="domain" description="UDP-glucose/GDP-mannose dehydrogenase C-terminal" evidence="10">
    <location>
        <begin position="323"/>
        <end position="417"/>
    </location>
</feature>
<dbReference type="EMBL" id="CP002772">
    <property type="protein sequence ID" value="AEG18363.1"/>
    <property type="molecule type" value="Genomic_DNA"/>
</dbReference>
<dbReference type="STRING" id="868131.MSWAN_1348"/>
<dbReference type="InterPro" id="IPR014026">
    <property type="entry name" value="UDP-Glc/GDP-Man_DH_dimer"/>
</dbReference>
<evidence type="ECO:0000256" key="1">
    <source>
        <dbReference type="ARBA" id="ARBA00006601"/>
    </source>
</evidence>
<keyword evidence="5" id="KW-0520">NAD</keyword>
<dbReference type="InterPro" id="IPR036291">
    <property type="entry name" value="NAD(P)-bd_dom_sf"/>
</dbReference>
<evidence type="ECO:0000256" key="4">
    <source>
        <dbReference type="ARBA" id="ARBA00023002"/>
    </source>
</evidence>
<keyword evidence="12" id="KW-1185">Reference proteome</keyword>
<dbReference type="Pfam" id="PF03720">
    <property type="entry name" value="UDPG_MGDP_dh_C"/>
    <property type="match status" value="1"/>
</dbReference>
<dbReference type="KEGG" id="mew:MSWAN_1348"/>
<dbReference type="PIRSF" id="PIRSF000124">
    <property type="entry name" value="UDPglc_GDPman_dh"/>
    <property type="match status" value="1"/>
</dbReference>
<evidence type="ECO:0000256" key="2">
    <source>
        <dbReference type="ARBA" id="ARBA00012935"/>
    </source>
</evidence>
<dbReference type="EC" id="1.1.1.336" evidence="2"/>
<evidence type="ECO:0000256" key="6">
    <source>
        <dbReference type="ARBA" id="ARBA00030172"/>
    </source>
</evidence>
<dbReference type="SMART" id="SM00984">
    <property type="entry name" value="UDPG_MGDP_dh_C"/>
    <property type="match status" value="1"/>
</dbReference>
<dbReference type="InterPro" id="IPR014027">
    <property type="entry name" value="UDP-Glc/GDP-Man_DH_C"/>
</dbReference>
<dbReference type="InterPro" id="IPR008927">
    <property type="entry name" value="6-PGluconate_DH-like_C_sf"/>
</dbReference>
<organism evidence="11 12">
    <name type="scientific">Methanobacterium paludis (strain DSM 25820 / JCM 18151 / SWAN1)</name>
    <dbReference type="NCBI Taxonomy" id="868131"/>
    <lineage>
        <taxon>Archaea</taxon>
        <taxon>Methanobacteriati</taxon>
        <taxon>Methanobacteriota</taxon>
        <taxon>Methanomada group</taxon>
        <taxon>Methanobacteria</taxon>
        <taxon>Methanobacteriales</taxon>
        <taxon>Methanobacteriaceae</taxon>
        <taxon>Methanobacterium</taxon>
    </lineage>
</organism>
<evidence type="ECO:0000256" key="7">
    <source>
        <dbReference type="ARBA" id="ARBA00034325"/>
    </source>
</evidence>
<dbReference type="Gene3D" id="3.40.50.720">
    <property type="entry name" value="NAD(P)-binding Rossmann-like Domain"/>
    <property type="match status" value="2"/>
</dbReference>
<comment type="subunit">
    <text evidence="7">Homotetramer; probably dimer of dimers.</text>
</comment>
<comment type="catalytic activity">
    <reaction evidence="8">
        <text>UDP-N-acetyl-alpha-D-mannosamine + 2 NAD(+) + H2O = UDP-N-acetyl-alpha-D-mannosaminouronate + 2 NADH + 3 H(+)</text>
        <dbReference type="Rhea" id="RHEA:25780"/>
        <dbReference type="ChEBI" id="CHEBI:15377"/>
        <dbReference type="ChEBI" id="CHEBI:15378"/>
        <dbReference type="ChEBI" id="CHEBI:57540"/>
        <dbReference type="ChEBI" id="CHEBI:57945"/>
        <dbReference type="ChEBI" id="CHEBI:68623"/>
        <dbReference type="ChEBI" id="CHEBI:70731"/>
        <dbReference type="EC" id="1.1.1.336"/>
    </reaction>
</comment>
<dbReference type="GO" id="GO:0089714">
    <property type="term" value="F:UDP-N-acetyl-D-mannosamine dehydrogenase activity"/>
    <property type="evidence" value="ECO:0007669"/>
    <property type="project" value="UniProtKB-EC"/>
</dbReference>
<dbReference type="GeneID" id="10668853"/>
<sequence length="433" mass="46749">MDGNDFKIAVFGLGHIGLPTAAIFADKGLEVVGVARNERKMEMINNGIPPIMETGLKTLLNSAIEKNKFIATSDGVEASKISNVHIIIVPTPKDNANNSELSAVTSVAETISKGLKSGDLVIVESTVPPKTCETIVVPLLEKSGFNAGEDFGVAYTPERAIPTSTIHEMTHNPRVIGGIDDKSTDTAADLYSMVTEGKIIKVKNTMTAEIVKLMENIYRDVNIALANEFSMICRALGADVIEAIDAANHHPRVNIHTPGPGVGGHCISIDPYFLIESANNNGVKVSLIQTSRDVNNSMPLQVVKLVKSALKESGKSVSHSKIGILGVAYKGNIADTRETPAKPLIETLNDEGGEIYIHDPYVPPETIQTFAGKPAALQDVLKCDCVVLVTDHDLYRNITPEMVEKKVFVSTRPIINPEDFRKKGFIFRGIGRC</sequence>
<dbReference type="GO" id="GO:0000271">
    <property type="term" value="P:polysaccharide biosynthetic process"/>
    <property type="evidence" value="ECO:0007669"/>
    <property type="project" value="InterPro"/>
</dbReference>
<accession>F6D6Z6</accession>
<dbReference type="GO" id="GO:0016628">
    <property type="term" value="F:oxidoreductase activity, acting on the CH-CH group of donors, NAD or NADP as acceptor"/>
    <property type="evidence" value="ECO:0007669"/>
    <property type="project" value="InterPro"/>
</dbReference>
<gene>
    <name evidence="11" type="ordered locus">MSWAN_1348</name>
</gene>
<evidence type="ECO:0000256" key="8">
    <source>
        <dbReference type="ARBA" id="ARBA00049130"/>
    </source>
</evidence>
<evidence type="ECO:0000259" key="10">
    <source>
        <dbReference type="SMART" id="SM00984"/>
    </source>
</evidence>
<dbReference type="InterPro" id="IPR036220">
    <property type="entry name" value="UDP-Glc/GDP-Man_DH_C_sf"/>
</dbReference>
<evidence type="ECO:0000313" key="11">
    <source>
        <dbReference type="EMBL" id="AEG18363.1"/>
    </source>
</evidence>
<dbReference type="RefSeq" id="WP_013825864.1">
    <property type="nucleotide sequence ID" value="NC_015574.1"/>
</dbReference>
<dbReference type="HOGENOM" id="CLU_023810_3_2_2"/>
<keyword evidence="4 11" id="KW-0560">Oxidoreductase</keyword>
<dbReference type="Proteomes" id="UP000009231">
    <property type="component" value="Chromosome"/>
</dbReference>